<evidence type="ECO:0000259" key="3">
    <source>
        <dbReference type="PROSITE" id="PS01180"/>
    </source>
</evidence>
<accession>A0A087TQ15</accession>
<dbReference type="Proteomes" id="UP000054359">
    <property type="component" value="Unassembled WGS sequence"/>
</dbReference>
<feature type="domain" description="CUB" evidence="3">
    <location>
        <begin position="212"/>
        <end position="306"/>
    </location>
</feature>
<dbReference type="STRING" id="407821.A0A087TQ15"/>
<dbReference type="InterPro" id="IPR000859">
    <property type="entry name" value="CUB_dom"/>
</dbReference>
<reference evidence="4 5" key="1">
    <citation type="submission" date="2013-11" db="EMBL/GenBank/DDBJ databases">
        <title>Genome sequencing of Stegodyphus mimosarum.</title>
        <authorList>
            <person name="Bechsgaard J."/>
        </authorList>
    </citation>
    <scope>NUCLEOTIDE SEQUENCE [LARGE SCALE GENOMIC DNA]</scope>
</reference>
<dbReference type="AlphaFoldDB" id="A0A087TQ15"/>
<keyword evidence="1" id="KW-1015">Disulfide bond</keyword>
<keyword evidence="5" id="KW-1185">Reference proteome</keyword>
<dbReference type="SUPFAM" id="SSF49854">
    <property type="entry name" value="Spermadhesin, CUB domain"/>
    <property type="match status" value="1"/>
</dbReference>
<dbReference type="Gene3D" id="2.60.120.290">
    <property type="entry name" value="Spermadhesin, CUB domain"/>
    <property type="match status" value="1"/>
</dbReference>
<dbReference type="GO" id="GO:0005886">
    <property type="term" value="C:plasma membrane"/>
    <property type="evidence" value="ECO:0007669"/>
    <property type="project" value="TreeGrafter"/>
</dbReference>
<dbReference type="PANTHER" id="PTHR47537">
    <property type="entry name" value="CUBILIN"/>
    <property type="match status" value="1"/>
</dbReference>
<evidence type="ECO:0000256" key="1">
    <source>
        <dbReference type="ARBA" id="ARBA00023157"/>
    </source>
</evidence>
<organism evidence="4 5">
    <name type="scientific">Stegodyphus mimosarum</name>
    <name type="common">African social velvet spider</name>
    <dbReference type="NCBI Taxonomy" id="407821"/>
    <lineage>
        <taxon>Eukaryota</taxon>
        <taxon>Metazoa</taxon>
        <taxon>Ecdysozoa</taxon>
        <taxon>Arthropoda</taxon>
        <taxon>Chelicerata</taxon>
        <taxon>Arachnida</taxon>
        <taxon>Araneae</taxon>
        <taxon>Araneomorphae</taxon>
        <taxon>Entelegynae</taxon>
        <taxon>Eresoidea</taxon>
        <taxon>Eresidae</taxon>
        <taxon>Stegodyphus</taxon>
    </lineage>
</organism>
<sequence>MGEVGTKYPLRITEPFQRNLPFACKLHLVAGGGNTLGERLELTFLSFQIGSLTLDRNGSEDRLECRRGFLRLSESQDDFFLGDDGSHNPESTLRSKQTRGYKQLLSAFKEPPKKPLSELYDLTGNMEPDFGLFCGSLISSNLGVTFYSTGNNVTLSVYLPPRSSVGTTSMMGSFGLYLTYRFLSSSPSRTSAIEDKDTHEVHLGNMVGNTYCDRSFKNCDKKKCFIRSPNFPGLYLRNFTCSYMIRQDNVPPDKRAHIIVSQPNEYKISVNTGSSLMLSDPRKALNQGSSGLTTDCAGDVVRIYDR</sequence>
<evidence type="ECO:0000256" key="2">
    <source>
        <dbReference type="PROSITE-ProRule" id="PRU00059"/>
    </source>
</evidence>
<dbReference type="InterPro" id="IPR035914">
    <property type="entry name" value="Sperma_CUB_dom_sf"/>
</dbReference>
<feature type="non-terminal residue" evidence="4">
    <location>
        <position position="306"/>
    </location>
</feature>
<dbReference type="OrthoDB" id="10037824at2759"/>
<name>A0A087TQ15_STEMI</name>
<evidence type="ECO:0000313" key="5">
    <source>
        <dbReference type="Proteomes" id="UP000054359"/>
    </source>
</evidence>
<dbReference type="PANTHER" id="PTHR47537:SF3">
    <property type="entry name" value="CUB DOMAIN-CONTAINING PROTEIN"/>
    <property type="match status" value="1"/>
</dbReference>
<evidence type="ECO:0000313" key="4">
    <source>
        <dbReference type="EMBL" id="KFM67204.1"/>
    </source>
</evidence>
<dbReference type="InterPro" id="IPR053207">
    <property type="entry name" value="Non-NMDA_GluR_Accessory"/>
</dbReference>
<dbReference type="EMBL" id="KK116251">
    <property type="protein sequence ID" value="KFM67204.1"/>
    <property type="molecule type" value="Genomic_DNA"/>
</dbReference>
<protein>
    <recommendedName>
        <fullName evidence="3">CUB domain-containing protein</fullName>
    </recommendedName>
</protein>
<proteinExistence type="predicted"/>
<dbReference type="PROSITE" id="PS01180">
    <property type="entry name" value="CUB"/>
    <property type="match status" value="1"/>
</dbReference>
<comment type="caution">
    <text evidence="2">Lacks conserved residue(s) required for the propagation of feature annotation.</text>
</comment>
<gene>
    <name evidence="4" type="ORF">X975_24766</name>
</gene>